<evidence type="ECO:0000256" key="4">
    <source>
        <dbReference type="ARBA" id="ARBA00022777"/>
    </source>
</evidence>
<feature type="domain" description="Protein kinase" evidence="14">
    <location>
        <begin position="46"/>
        <end position="295"/>
    </location>
</feature>
<keyword evidence="4 13" id="KW-0418">Kinase</keyword>
<reference evidence="15 16" key="1">
    <citation type="submission" date="2024-03" db="EMBL/GenBank/DDBJ databases">
        <title>The Acrasis kona genome and developmental transcriptomes reveal deep origins of eukaryotic multicellular pathways.</title>
        <authorList>
            <person name="Sheikh S."/>
            <person name="Fu C.-J."/>
            <person name="Brown M.W."/>
            <person name="Baldauf S.L."/>
        </authorList>
    </citation>
    <scope>NUCLEOTIDE SEQUENCE [LARGE SCALE GENOMIC DNA]</scope>
    <source>
        <strain evidence="15 16">ATCC MYA-3509</strain>
    </source>
</reference>
<dbReference type="InterPro" id="IPR011009">
    <property type="entry name" value="Kinase-like_dom_sf"/>
</dbReference>
<proteinExistence type="inferred from homology"/>
<dbReference type="GO" id="GO:0004674">
    <property type="term" value="F:protein serine/threonine kinase activity"/>
    <property type="evidence" value="ECO:0007669"/>
    <property type="project" value="UniProtKB-KW"/>
</dbReference>
<dbReference type="Pfam" id="PF00069">
    <property type="entry name" value="Pkinase"/>
    <property type="match status" value="1"/>
</dbReference>
<dbReference type="SMART" id="SM00220">
    <property type="entry name" value="S_TKc"/>
    <property type="match status" value="1"/>
</dbReference>
<feature type="cross-link" description="Glycyl lysine isopeptide (Lys-Gly) (interchain with G-Cter in SUMO2)" evidence="10">
    <location>
        <position position="171"/>
    </location>
</feature>
<dbReference type="FunFam" id="1.10.510.10:FF:000235">
    <property type="entry name" value="Serine/threonine-protein kinase ark1"/>
    <property type="match status" value="1"/>
</dbReference>
<keyword evidence="5 9" id="KW-0067">ATP-binding</keyword>
<dbReference type="GO" id="GO:0005524">
    <property type="term" value="F:ATP binding"/>
    <property type="evidence" value="ECO:0007669"/>
    <property type="project" value="UniProtKB-UniRule"/>
</dbReference>
<evidence type="ECO:0000256" key="3">
    <source>
        <dbReference type="ARBA" id="ARBA00022741"/>
    </source>
</evidence>
<dbReference type="PIRSF" id="PIRSF000654">
    <property type="entry name" value="Integrin-linked_kinase"/>
    <property type="match status" value="1"/>
</dbReference>
<evidence type="ECO:0000256" key="13">
    <source>
        <dbReference type="RuleBase" id="RU367134"/>
    </source>
</evidence>
<evidence type="ECO:0000313" key="16">
    <source>
        <dbReference type="Proteomes" id="UP001431209"/>
    </source>
</evidence>
<feature type="active site" description="Proton acceptor" evidence="8">
    <location>
        <position position="169"/>
    </location>
</feature>
<keyword evidence="3 9" id="KW-0547">Nucleotide-binding</keyword>
<dbReference type="InterPro" id="IPR030616">
    <property type="entry name" value="Aur-like"/>
</dbReference>
<dbReference type="SUPFAM" id="SSF56112">
    <property type="entry name" value="Protein kinase-like (PK-like)"/>
    <property type="match status" value="1"/>
</dbReference>
<feature type="binding site" evidence="9">
    <location>
        <begin position="173"/>
        <end position="174"/>
    </location>
    <ligand>
        <name>ATP</name>
        <dbReference type="ChEBI" id="CHEBI:30616"/>
    </ligand>
</feature>
<evidence type="ECO:0000256" key="7">
    <source>
        <dbReference type="ARBA" id="ARBA00048679"/>
    </source>
</evidence>
<dbReference type="PROSITE" id="PS00108">
    <property type="entry name" value="PROTEIN_KINASE_ST"/>
    <property type="match status" value="1"/>
</dbReference>
<feature type="binding site" evidence="9">
    <location>
        <begin position="124"/>
        <end position="126"/>
    </location>
    <ligand>
        <name>ATP</name>
        <dbReference type="ChEBI" id="CHEBI:30616"/>
    </ligand>
</feature>
<feature type="binding site" evidence="9">
    <location>
        <position position="56"/>
    </location>
    <ligand>
        <name>ATP</name>
        <dbReference type="ChEBI" id="CHEBI:30616"/>
    </ligand>
</feature>
<dbReference type="Proteomes" id="UP001431209">
    <property type="component" value="Unassembled WGS sequence"/>
</dbReference>
<sequence>MIHSHSYIHSNDKENAFYQDAYSKTKKQTYQEEDIQPRNDWTINDFEIGKPLGCGKFGKVYMARERRTKFIVALKVLDKKQLIKEKMLNQLLREVEIQTNLRHKHILRMYGHFFDDRKVYLILEYAGRGEMYKLLIEKKRFTEKTTAFFMASMANALLYCHSKNVIHRDIKPENLLLGYTHDIKISDFGWSVHASSRRTTLCGTLDYLPPEMVQKTHYDNTVDLWCLGVLMYEFLVGQPPFMADDKQATFRRITNIDIHFPDHVSENAKDLIKRLLTKRPQDRIPLSELSKHPFFHCLDKKNQ</sequence>
<evidence type="ECO:0000256" key="1">
    <source>
        <dbReference type="ARBA" id="ARBA00022527"/>
    </source>
</evidence>
<dbReference type="InterPro" id="IPR000719">
    <property type="entry name" value="Prot_kinase_dom"/>
</dbReference>
<comment type="catalytic activity">
    <reaction evidence="7 13">
        <text>L-seryl-[protein] + ATP = O-phospho-L-seryl-[protein] + ADP + H(+)</text>
        <dbReference type="Rhea" id="RHEA:17989"/>
        <dbReference type="Rhea" id="RHEA-COMP:9863"/>
        <dbReference type="Rhea" id="RHEA-COMP:11604"/>
        <dbReference type="ChEBI" id="CHEBI:15378"/>
        <dbReference type="ChEBI" id="CHEBI:29999"/>
        <dbReference type="ChEBI" id="CHEBI:30616"/>
        <dbReference type="ChEBI" id="CHEBI:83421"/>
        <dbReference type="ChEBI" id="CHEBI:456216"/>
        <dbReference type="EC" id="2.7.11.1"/>
    </reaction>
</comment>
<evidence type="ECO:0000256" key="9">
    <source>
        <dbReference type="PIRSR" id="PIRSR630616-2"/>
    </source>
</evidence>
<protein>
    <recommendedName>
        <fullName evidence="13">Aurora kinase</fullName>
        <ecNumber evidence="13">2.7.11.1</ecNumber>
    </recommendedName>
</protein>
<dbReference type="CDD" id="cd14007">
    <property type="entry name" value="STKc_Aurora"/>
    <property type="match status" value="1"/>
</dbReference>
<name>A0AAW2Z5B2_9EUKA</name>
<comment type="caution">
    <text evidence="15">The sequence shown here is derived from an EMBL/GenBank/DDBJ whole genome shotgun (WGS) entry which is preliminary data.</text>
</comment>
<dbReference type="PROSITE" id="PS00107">
    <property type="entry name" value="PROTEIN_KINASE_ATP"/>
    <property type="match status" value="1"/>
</dbReference>
<dbReference type="AlphaFoldDB" id="A0AAW2Z5B2"/>
<evidence type="ECO:0000256" key="5">
    <source>
        <dbReference type="ARBA" id="ARBA00022840"/>
    </source>
</evidence>
<dbReference type="PROSITE" id="PS50011">
    <property type="entry name" value="PROTEIN_KINASE_DOM"/>
    <property type="match status" value="1"/>
</dbReference>
<dbReference type="PANTHER" id="PTHR24350">
    <property type="entry name" value="SERINE/THREONINE-PROTEIN KINASE IAL-RELATED"/>
    <property type="match status" value="1"/>
</dbReference>
<evidence type="ECO:0000256" key="12">
    <source>
        <dbReference type="RuleBase" id="RU000304"/>
    </source>
</evidence>
<comment type="similarity">
    <text evidence="13">Belongs to the protein kinase superfamily. Ser/Thr protein kinase family. Aurora subfamily.</text>
</comment>
<evidence type="ECO:0000256" key="8">
    <source>
        <dbReference type="PIRSR" id="PIRSR630616-1"/>
    </source>
</evidence>
<evidence type="ECO:0000259" key="14">
    <source>
        <dbReference type="PROSITE" id="PS50011"/>
    </source>
</evidence>
<dbReference type="FunFam" id="3.30.200.20:FF:000042">
    <property type="entry name" value="Aurora kinase A"/>
    <property type="match status" value="1"/>
</dbReference>
<organism evidence="15 16">
    <name type="scientific">Acrasis kona</name>
    <dbReference type="NCBI Taxonomy" id="1008807"/>
    <lineage>
        <taxon>Eukaryota</taxon>
        <taxon>Discoba</taxon>
        <taxon>Heterolobosea</taxon>
        <taxon>Tetramitia</taxon>
        <taxon>Eutetramitia</taxon>
        <taxon>Acrasidae</taxon>
        <taxon>Acrasis</taxon>
    </lineage>
</organism>
<evidence type="ECO:0000256" key="11">
    <source>
        <dbReference type="PROSITE-ProRule" id="PRU10141"/>
    </source>
</evidence>
<evidence type="ECO:0000313" key="15">
    <source>
        <dbReference type="EMBL" id="KAL0485028.1"/>
    </source>
</evidence>
<dbReference type="InterPro" id="IPR017441">
    <property type="entry name" value="Protein_kinase_ATP_BS"/>
</dbReference>
<keyword evidence="1 12" id="KW-0723">Serine/threonine-protein kinase</keyword>
<feature type="binding site" evidence="9 11">
    <location>
        <position position="75"/>
    </location>
    <ligand>
        <name>ATP</name>
        <dbReference type="ChEBI" id="CHEBI:30616"/>
    </ligand>
</feature>
<evidence type="ECO:0000256" key="10">
    <source>
        <dbReference type="PIRSR" id="PIRSR630616-3"/>
    </source>
</evidence>
<keyword evidence="2 13" id="KW-0808">Transferase</keyword>
<dbReference type="EMBL" id="JAOPGA020001100">
    <property type="protein sequence ID" value="KAL0485028.1"/>
    <property type="molecule type" value="Genomic_DNA"/>
</dbReference>
<evidence type="ECO:0000256" key="2">
    <source>
        <dbReference type="ARBA" id="ARBA00022679"/>
    </source>
</evidence>
<gene>
    <name evidence="15" type="ORF">AKO1_003728</name>
</gene>
<feature type="binding site" evidence="9">
    <location>
        <position position="187"/>
    </location>
    <ligand>
        <name>ATP</name>
        <dbReference type="ChEBI" id="CHEBI:30616"/>
    </ligand>
</feature>
<comment type="catalytic activity">
    <reaction evidence="6 13">
        <text>L-threonyl-[protein] + ATP = O-phospho-L-threonyl-[protein] + ADP + H(+)</text>
        <dbReference type="Rhea" id="RHEA:46608"/>
        <dbReference type="Rhea" id="RHEA-COMP:11060"/>
        <dbReference type="Rhea" id="RHEA-COMP:11605"/>
        <dbReference type="ChEBI" id="CHEBI:15378"/>
        <dbReference type="ChEBI" id="CHEBI:30013"/>
        <dbReference type="ChEBI" id="CHEBI:30616"/>
        <dbReference type="ChEBI" id="CHEBI:61977"/>
        <dbReference type="ChEBI" id="CHEBI:456216"/>
        <dbReference type="EC" id="2.7.11.1"/>
    </reaction>
</comment>
<accession>A0AAW2Z5B2</accession>
<keyword evidence="16" id="KW-1185">Reference proteome</keyword>
<evidence type="ECO:0000256" key="6">
    <source>
        <dbReference type="ARBA" id="ARBA00047899"/>
    </source>
</evidence>
<dbReference type="InterPro" id="IPR008271">
    <property type="entry name" value="Ser/Thr_kinase_AS"/>
</dbReference>
<dbReference type="EC" id="2.7.11.1" evidence="13"/>
<dbReference type="Gene3D" id="1.10.510.10">
    <property type="entry name" value="Transferase(Phosphotransferase) domain 1"/>
    <property type="match status" value="1"/>
</dbReference>